<protein>
    <recommendedName>
        <fullName evidence="1">Major tropism determinant N-terminal domain-containing protein</fullName>
    </recommendedName>
</protein>
<accession>A0A6H2A0N1</accession>
<dbReference type="AlphaFoldDB" id="A0A6H2A0N1"/>
<sequence length="220" mass="22633">MATKIQVKRGTTAQVDAVTPVSGEPVWETDGLKLAIGDGATAGGKHVAMEATHVANSLFDAYTILMATTNDTPIALPIAEQTMVGRITGGNIAALTAAQVITLLGVPQFARAFSVIDLSGAAVSNIPILHTSRALTLLKAIILYTEATSADAGVTITIGKEATAAYYYTGTSEISKAQWYELDVTLLATDIAAGDTVICGCAGGKVGTGEVLICIEYKVA</sequence>
<evidence type="ECO:0000313" key="2">
    <source>
        <dbReference type="EMBL" id="QJA53746.1"/>
    </source>
</evidence>
<reference evidence="2" key="1">
    <citation type="submission" date="2020-03" db="EMBL/GenBank/DDBJ databases">
        <title>The deep terrestrial virosphere.</title>
        <authorList>
            <person name="Holmfeldt K."/>
            <person name="Nilsson E."/>
            <person name="Simone D."/>
            <person name="Lopez-Fernandez M."/>
            <person name="Wu X."/>
            <person name="de Brujin I."/>
            <person name="Lundin D."/>
            <person name="Andersson A."/>
            <person name="Bertilsson S."/>
            <person name="Dopson M."/>
        </authorList>
    </citation>
    <scope>NUCLEOTIDE SEQUENCE</scope>
    <source>
        <strain evidence="2">TM448A03878</strain>
    </source>
</reference>
<name>A0A6H2A0N1_9ZZZZ</name>
<dbReference type="EMBL" id="MT144447">
    <property type="protein sequence ID" value="QJA53746.1"/>
    <property type="molecule type" value="Genomic_DNA"/>
</dbReference>
<dbReference type="InterPro" id="IPR041352">
    <property type="entry name" value="Mtd_N"/>
</dbReference>
<gene>
    <name evidence="2" type="ORF">TM448A03878_0006</name>
</gene>
<organism evidence="2">
    <name type="scientific">viral metagenome</name>
    <dbReference type="NCBI Taxonomy" id="1070528"/>
    <lineage>
        <taxon>unclassified sequences</taxon>
        <taxon>metagenomes</taxon>
        <taxon>organismal metagenomes</taxon>
    </lineage>
</organism>
<feature type="domain" description="Major tropism determinant N-terminal" evidence="1">
    <location>
        <begin position="5"/>
        <end position="41"/>
    </location>
</feature>
<evidence type="ECO:0000259" key="1">
    <source>
        <dbReference type="Pfam" id="PF18454"/>
    </source>
</evidence>
<proteinExistence type="predicted"/>
<dbReference type="Gene3D" id="2.10.10.30">
    <property type="match status" value="1"/>
</dbReference>
<dbReference type="Pfam" id="PF18454">
    <property type="entry name" value="Mtd_N"/>
    <property type="match status" value="1"/>
</dbReference>